<dbReference type="InterPro" id="IPR008278">
    <property type="entry name" value="4-PPantetheinyl_Trfase_dom"/>
</dbReference>
<keyword evidence="8" id="KW-0963">Cytoplasm</keyword>
<name>A0A2A2DDA4_9ACTN</name>
<dbReference type="SUPFAM" id="SSF56214">
    <property type="entry name" value="4'-phosphopantetheinyl transferase"/>
    <property type="match status" value="1"/>
</dbReference>
<comment type="function">
    <text evidence="8">Transfers the 4'-phosphopantetheine moiety from coenzyme A to a Ser of acyl-carrier-protein.</text>
</comment>
<keyword evidence="5 8" id="KW-0460">Magnesium</keyword>
<comment type="cofactor">
    <cofactor evidence="8">
        <name>Mg(2+)</name>
        <dbReference type="ChEBI" id="CHEBI:18420"/>
    </cofactor>
</comment>
<dbReference type="Pfam" id="PF01648">
    <property type="entry name" value="ACPS"/>
    <property type="match status" value="1"/>
</dbReference>
<dbReference type="RefSeq" id="WP_095579823.1">
    <property type="nucleotide sequence ID" value="NZ_JAJQQQ010000011.1"/>
</dbReference>
<dbReference type="InterPro" id="IPR004568">
    <property type="entry name" value="Ppantetheine-prot_Trfase_dom"/>
</dbReference>
<dbReference type="Proteomes" id="UP000218944">
    <property type="component" value="Unassembled WGS sequence"/>
</dbReference>
<keyword evidence="7 8" id="KW-0275">Fatty acid biosynthesis</keyword>
<dbReference type="InterPro" id="IPR037143">
    <property type="entry name" value="4-PPantetheinyl_Trfase_dom_sf"/>
</dbReference>
<dbReference type="HAMAP" id="MF_00101">
    <property type="entry name" value="AcpS"/>
    <property type="match status" value="1"/>
</dbReference>
<accession>A0A2A2DDA4</accession>
<protein>
    <recommendedName>
        <fullName evidence="8">Holo-[acyl-carrier-protein] synthase</fullName>
        <shortName evidence="8">Holo-ACP synthase</shortName>
        <ecNumber evidence="8">2.7.8.7</ecNumber>
    </recommendedName>
    <alternativeName>
        <fullName evidence="8">4'-phosphopantetheinyl transferase AcpS</fullName>
    </alternativeName>
</protein>
<evidence type="ECO:0000256" key="1">
    <source>
        <dbReference type="ARBA" id="ARBA00022516"/>
    </source>
</evidence>
<keyword evidence="6 8" id="KW-0443">Lipid metabolism</keyword>
<dbReference type="GO" id="GO:0003677">
    <property type="term" value="F:DNA binding"/>
    <property type="evidence" value="ECO:0007669"/>
    <property type="project" value="UniProtKB-KW"/>
</dbReference>
<dbReference type="GO" id="GO:0000287">
    <property type="term" value="F:magnesium ion binding"/>
    <property type="evidence" value="ECO:0007669"/>
    <property type="project" value="UniProtKB-UniRule"/>
</dbReference>
<comment type="subcellular location">
    <subcellularLocation>
        <location evidence="8">Cytoplasm</location>
    </subcellularLocation>
</comment>
<feature type="region of interest" description="Disordered" evidence="9">
    <location>
        <begin position="129"/>
        <end position="174"/>
    </location>
</feature>
<comment type="catalytic activity">
    <reaction evidence="8">
        <text>apo-[ACP] + CoA = holo-[ACP] + adenosine 3',5'-bisphosphate + H(+)</text>
        <dbReference type="Rhea" id="RHEA:12068"/>
        <dbReference type="Rhea" id="RHEA-COMP:9685"/>
        <dbReference type="Rhea" id="RHEA-COMP:9690"/>
        <dbReference type="ChEBI" id="CHEBI:15378"/>
        <dbReference type="ChEBI" id="CHEBI:29999"/>
        <dbReference type="ChEBI" id="CHEBI:57287"/>
        <dbReference type="ChEBI" id="CHEBI:58343"/>
        <dbReference type="ChEBI" id="CHEBI:64479"/>
        <dbReference type="EC" id="2.7.8.7"/>
    </reaction>
</comment>
<feature type="binding site" evidence="8">
    <location>
        <position position="9"/>
    </location>
    <ligand>
        <name>Mg(2+)</name>
        <dbReference type="ChEBI" id="CHEBI:18420"/>
    </ligand>
</feature>
<feature type="domain" description="4'-phosphopantetheinyl transferase" evidence="10">
    <location>
        <begin position="5"/>
        <end position="98"/>
    </location>
</feature>
<dbReference type="Gene3D" id="3.90.470.20">
    <property type="entry name" value="4'-phosphopantetheinyl transferase domain"/>
    <property type="match status" value="1"/>
</dbReference>
<dbReference type="GO" id="GO:0005737">
    <property type="term" value="C:cytoplasm"/>
    <property type="evidence" value="ECO:0007669"/>
    <property type="project" value="UniProtKB-SubCell"/>
</dbReference>
<comment type="similarity">
    <text evidence="8">Belongs to the P-Pant transferase superfamily. AcpS family.</text>
</comment>
<evidence type="ECO:0000256" key="8">
    <source>
        <dbReference type="HAMAP-Rule" id="MF_00101"/>
    </source>
</evidence>
<evidence type="ECO:0000256" key="6">
    <source>
        <dbReference type="ARBA" id="ARBA00023098"/>
    </source>
</evidence>
<evidence type="ECO:0000256" key="9">
    <source>
        <dbReference type="SAM" id="MobiDB-lite"/>
    </source>
</evidence>
<dbReference type="EC" id="2.7.8.7" evidence="8"/>
<dbReference type="AlphaFoldDB" id="A0A2A2DDA4"/>
<evidence type="ECO:0000256" key="4">
    <source>
        <dbReference type="ARBA" id="ARBA00022832"/>
    </source>
</evidence>
<evidence type="ECO:0000256" key="5">
    <source>
        <dbReference type="ARBA" id="ARBA00022842"/>
    </source>
</evidence>
<keyword evidence="1 8" id="KW-0444">Lipid biosynthesis</keyword>
<evidence type="ECO:0000256" key="7">
    <source>
        <dbReference type="ARBA" id="ARBA00023160"/>
    </source>
</evidence>
<evidence type="ECO:0000313" key="12">
    <source>
        <dbReference type="Proteomes" id="UP000218944"/>
    </source>
</evidence>
<dbReference type="EMBL" id="NSJV01000154">
    <property type="protein sequence ID" value="PAU49417.1"/>
    <property type="molecule type" value="Genomic_DNA"/>
</dbReference>
<dbReference type="GO" id="GO:0006633">
    <property type="term" value="P:fatty acid biosynthetic process"/>
    <property type="evidence" value="ECO:0007669"/>
    <property type="project" value="UniProtKB-UniRule"/>
</dbReference>
<keyword evidence="4 8" id="KW-0276">Fatty acid metabolism</keyword>
<keyword evidence="3 8" id="KW-0479">Metal-binding</keyword>
<gene>
    <name evidence="8" type="primary">acpS</name>
    <name evidence="11" type="ORF">CK936_08165</name>
</gene>
<evidence type="ECO:0000256" key="2">
    <source>
        <dbReference type="ARBA" id="ARBA00022679"/>
    </source>
</evidence>
<keyword evidence="2 8" id="KW-0808">Transferase</keyword>
<sequence>MNRGRVGIDLVPYGRVRSLLTAEGRPVLSRMLSGAELALSRTDTGPDVPGIAGRLAAKEAVFKLFRAAGQTLPWQDIEILKEDGGWPVVRLGGRAARLARAALVEYVDVSISHDDPCAIAIAYSGPAPESPLRWPGTSDDAPETLRTPVDPAADRTTEEWKWLRPESKTSVPGS</sequence>
<dbReference type="GO" id="GO:0008897">
    <property type="term" value="F:holo-[acyl-carrier-protein] synthase activity"/>
    <property type="evidence" value="ECO:0007669"/>
    <property type="project" value="UniProtKB-UniRule"/>
</dbReference>
<dbReference type="NCBIfam" id="TIGR00556">
    <property type="entry name" value="pantethn_trn"/>
    <property type="match status" value="1"/>
</dbReference>
<keyword evidence="12" id="KW-1185">Reference proteome</keyword>
<reference evidence="11 12" key="1">
    <citation type="submission" date="2017-08" db="EMBL/GenBank/DDBJ databases">
        <title>Genome sequence of Streptomyces albireticuli NRRL B-1670.</title>
        <authorList>
            <person name="Graham D.E."/>
            <person name="Mahan K.M."/>
            <person name="Klingeman D.M."/>
            <person name="Hettich R.L."/>
            <person name="Parry R.J."/>
            <person name="Spain J.C."/>
        </authorList>
    </citation>
    <scope>NUCLEOTIDE SEQUENCE [LARGE SCALE GENOMIC DNA]</scope>
    <source>
        <strain evidence="11 12">NRRL B-1670</strain>
    </source>
</reference>
<dbReference type="InterPro" id="IPR002582">
    <property type="entry name" value="ACPS"/>
</dbReference>
<feature type="binding site" evidence="8">
    <location>
        <position position="59"/>
    </location>
    <ligand>
        <name>Mg(2+)</name>
        <dbReference type="ChEBI" id="CHEBI:18420"/>
    </ligand>
</feature>
<evidence type="ECO:0000313" key="11">
    <source>
        <dbReference type="EMBL" id="PAU49417.1"/>
    </source>
</evidence>
<feature type="compositionally biased region" description="Basic and acidic residues" evidence="9">
    <location>
        <begin position="152"/>
        <end position="167"/>
    </location>
</feature>
<comment type="caution">
    <text evidence="11">The sequence shown here is derived from an EMBL/GenBank/DDBJ whole genome shotgun (WGS) entry which is preliminary data.</text>
</comment>
<keyword evidence="11" id="KW-0238">DNA-binding</keyword>
<evidence type="ECO:0000259" key="10">
    <source>
        <dbReference type="Pfam" id="PF01648"/>
    </source>
</evidence>
<evidence type="ECO:0000256" key="3">
    <source>
        <dbReference type="ARBA" id="ARBA00022723"/>
    </source>
</evidence>
<organism evidence="11 12">
    <name type="scientific">Streptomyces albireticuli</name>
    <dbReference type="NCBI Taxonomy" id="1940"/>
    <lineage>
        <taxon>Bacteria</taxon>
        <taxon>Bacillati</taxon>
        <taxon>Actinomycetota</taxon>
        <taxon>Actinomycetes</taxon>
        <taxon>Kitasatosporales</taxon>
        <taxon>Streptomycetaceae</taxon>
        <taxon>Streptomyces</taxon>
    </lineage>
</organism>
<proteinExistence type="inferred from homology"/>